<feature type="transmembrane region" description="Helical" evidence="1">
    <location>
        <begin position="60"/>
        <end position="81"/>
    </location>
</feature>
<feature type="transmembrane region" description="Helical" evidence="1">
    <location>
        <begin position="153"/>
        <end position="184"/>
    </location>
</feature>
<protein>
    <submittedName>
        <fullName evidence="2">Uncharacterized protein</fullName>
    </submittedName>
</protein>
<feature type="transmembrane region" description="Helical" evidence="1">
    <location>
        <begin position="93"/>
        <end position="113"/>
    </location>
</feature>
<dbReference type="Pfam" id="PF04258">
    <property type="entry name" value="Peptidase_A22B"/>
    <property type="match status" value="1"/>
</dbReference>
<evidence type="ECO:0000313" key="3">
    <source>
        <dbReference type="Proteomes" id="UP000054279"/>
    </source>
</evidence>
<keyword evidence="3" id="KW-1185">Reference proteome</keyword>
<gene>
    <name evidence="2" type="ORF">M422DRAFT_251254</name>
</gene>
<evidence type="ECO:0000313" key="2">
    <source>
        <dbReference type="EMBL" id="KIJ45055.1"/>
    </source>
</evidence>
<keyword evidence="1" id="KW-1133">Transmembrane helix</keyword>
<name>A0A0C9W0T2_SPHS4</name>
<evidence type="ECO:0000256" key="1">
    <source>
        <dbReference type="SAM" id="Phobius"/>
    </source>
</evidence>
<feature type="transmembrane region" description="Helical" evidence="1">
    <location>
        <begin position="196"/>
        <end position="220"/>
    </location>
</feature>
<feature type="transmembrane region" description="Helical" evidence="1">
    <location>
        <begin position="339"/>
        <end position="363"/>
    </location>
</feature>
<dbReference type="GO" id="GO:0042500">
    <property type="term" value="F:aspartic endopeptidase activity, intramembrane cleaving"/>
    <property type="evidence" value="ECO:0007669"/>
    <property type="project" value="InterPro"/>
</dbReference>
<dbReference type="HOGENOM" id="CLU_710118_0_0_1"/>
<feature type="transmembrane region" description="Helical" evidence="1">
    <location>
        <begin position="242"/>
        <end position="261"/>
    </location>
</feature>
<sequence length="389" mass="43190">MTIPFSTLIRVLLFEFLPYGAGFVLASRATFRLWLAAQKAPLPNFDDGLLPEEPSSTIRIFRKTAIFSLFAILLVVATFLLPFVQDLRIKSALAYPLILIILGICTRMMGLFLGDTIFQVDKRSIHRTQNGSFVISRVDEASSLKRTLQITGIVLASFIVSLGAIVGLQYCLAIIAAAFSYFIVNRSMLSRISTRGIVIGYICLTMAITSITAFMALYWFKLTPGNRTPPNMILPFLLSQRILKPLSSVLPAMLIALALRFDYQRFLDKSEEDESTDAFTLQPRTAPAPEFGEGVVIPKASPVSFPKVYFTTAMSAWIISYFALLLSASFVGFPVYDLAVMGIGAFLLIFPIIIILLMILAAIRGEGRIFWRYQEKWVVKPAPGAVQLP</sequence>
<feature type="transmembrane region" description="Helical" evidence="1">
    <location>
        <begin position="12"/>
        <end position="35"/>
    </location>
</feature>
<dbReference type="InterPro" id="IPR007369">
    <property type="entry name" value="Peptidase_A22B_SPP"/>
</dbReference>
<dbReference type="EMBL" id="KN837113">
    <property type="protein sequence ID" value="KIJ45055.1"/>
    <property type="molecule type" value="Genomic_DNA"/>
</dbReference>
<dbReference type="GO" id="GO:0016020">
    <property type="term" value="C:membrane"/>
    <property type="evidence" value="ECO:0007669"/>
    <property type="project" value="InterPro"/>
</dbReference>
<keyword evidence="1" id="KW-0472">Membrane</keyword>
<feature type="transmembrane region" description="Helical" evidence="1">
    <location>
        <begin position="308"/>
        <end position="333"/>
    </location>
</feature>
<dbReference type="AlphaFoldDB" id="A0A0C9W0T2"/>
<proteinExistence type="predicted"/>
<accession>A0A0C9W0T2</accession>
<dbReference type="Proteomes" id="UP000054279">
    <property type="component" value="Unassembled WGS sequence"/>
</dbReference>
<organism evidence="2 3">
    <name type="scientific">Sphaerobolus stellatus (strain SS14)</name>
    <dbReference type="NCBI Taxonomy" id="990650"/>
    <lineage>
        <taxon>Eukaryota</taxon>
        <taxon>Fungi</taxon>
        <taxon>Dikarya</taxon>
        <taxon>Basidiomycota</taxon>
        <taxon>Agaricomycotina</taxon>
        <taxon>Agaricomycetes</taxon>
        <taxon>Phallomycetidae</taxon>
        <taxon>Geastrales</taxon>
        <taxon>Sphaerobolaceae</taxon>
        <taxon>Sphaerobolus</taxon>
    </lineage>
</organism>
<reference evidence="2 3" key="1">
    <citation type="submission" date="2014-06" db="EMBL/GenBank/DDBJ databases">
        <title>Evolutionary Origins and Diversification of the Mycorrhizal Mutualists.</title>
        <authorList>
            <consortium name="DOE Joint Genome Institute"/>
            <consortium name="Mycorrhizal Genomics Consortium"/>
            <person name="Kohler A."/>
            <person name="Kuo A."/>
            <person name="Nagy L.G."/>
            <person name="Floudas D."/>
            <person name="Copeland A."/>
            <person name="Barry K.W."/>
            <person name="Cichocki N."/>
            <person name="Veneault-Fourrey C."/>
            <person name="LaButti K."/>
            <person name="Lindquist E.A."/>
            <person name="Lipzen A."/>
            <person name="Lundell T."/>
            <person name="Morin E."/>
            <person name="Murat C."/>
            <person name="Riley R."/>
            <person name="Ohm R."/>
            <person name="Sun H."/>
            <person name="Tunlid A."/>
            <person name="Henrissat B."/>
            <person name="Grigoriev I.V."/>
            <person name="Hibbett D.S."/>
            <person name="Martin F."/>
        </authorList>
    </citation>
    <scope>NUCLEOTIDE SEQUENCE [LARGE SCALE GENOMIC DNA]</scope>
    <source>
        <strain evidence="2 3">SS14</strain>
    </source>
</reference>
<keyword evidence="1" id="KW-0812">Transmembrane</keyword>